<accession>A0A940ICP8</accession>
<dbReference type="InterPro" id="IPR038726">
    <property type="entry name" value="PDDEXK_AddAB-type"/>
</dbReference>
<reference evidence="2" key="2">
    <citation type="journal article" date="2021" name="PeerJ">
        <title>Extensive microbial diversity within the chicken gut microbiome revealed by metagenomics and culture.</title>
        <authorList>
            <person name="Gilroy R."/>
            <person name="Ravi A."/>
            <person name="Getino M."/>
            <person name="Pursley I."/>
            <person name="Horton D.L."/>
            <person name="Alikhan N.F."/>
            <person name="Baker D."/>
            <person name="Gharbi K."/>
            <person name="Hall N."/>
            <person name="Watson M."/>
            <person name="Adriaenssens E.M."/>
            <person name="Foster-Nyarko E."/>
            <person name="Jarju S."/>
            <person name="Secka A."/>
            <person name="Antonio M."/>
            <person name="Oren A."/>
            <person name="Chaudhuri R.R."/>
            <person name="La Ragione R."/>
            <person name="Hildebrand F."/>
            <person name="Pallen M.J."/>
        </authorList>
    </citation>
    <scope>NUCLEOTIDE SEQUENCE</scope>
    <source>
        <strain evidence="2">B1-16210</strain>
    </source>
</reference>
<dbReference type="Pfam" id="PF12705">
    <property type="entry name" value="PDDEXK_1"/>
    <property type="match status" value="1"/>
</dbReference>
<dbReference type="EMBL" id="JADINE010000051">
    <property type="protein sequence ID" value="MBO8407628.1"/>
    <property type="molecule type" value="Genomic_DNA"/>
</dbReference>
<protein>
    <submittedName>
        <fullName evidence="2">PD-(D/E)XK nuclease family protein</fullName>
    </submittedName>
</protein>
<dbReference type="AlphaFoldDB" id="A0A940ICP8"/>
<gene>
    <name evidence="2" type="ORF">IAC77_04185</name>
</gene>
<sequence>MESNKNIFYATNPAKMMDALAYVLDTSGVDLADMLIFLPSRRAVRGVEKYLVARAGHSIILPRLVALGEAADEQEFNAQDDEKSDSVSDTLRVLVTAKLLAEDKSIGNLATALPVAHDLLRMQNYLENEGIDAAAIDWMGLVDEKYAAHFQRKAKILSILSQVQNEISDNRPTVTQKRNADIRAWIGLLDKYKLVVVCASTASVPATADLMVAVARAAHGRIIMSGHISGDVSDFELHTNPYNAEYKFLSRIGVRPADLIPIDVGTSPIEFFNHAFSNNPSRAQNPDDVQHCHLIVCDRESEEAVAVAEIAARAVRDNKSVLVITPDAAGNQRIASAFATRGLMADLSQGVPGTMMPAGRAILNLFDDWIECEKSALFDSLYAASDYDLMNVIINLVDEKQINFMPAFDVDDAASCQIWQAVDELSECVKRAGIVLTLADARALLADVISGVQVRQPMCDAARIIVLGTIESRMQTADVVILTGLNDGMFPARGYENDWLPLAVAEQIGLPSPDRKVSLQSLDFMNLSCGPEVYWMRSATAGGVKTTASRFLSRVIVRRGAFDVSKAAADILGAVRGRDAVDARPLDYSPPSVDQDWGDVYVTELELLIHNPYAFYVRHMLRLRVLDDYWMGPDVRDFGNLVHSVIETTRDFSVDNLVRQMDARALEMLGTDSVLFHFWHRRFVEIAPVISDFMAQIPHSVAEVPGKMVIDGHVIRARADRVWDGGVMDIKTGAAPSKSQLFNGNMPQLPIEAYMLKNGGFSLNVTEKSNAPVMKFLQLKHNDACVIDFDAATTQQMMNAAFDKVKEMIDIFLVGGAPYEYRQTKDIKYKIYDDFARVDD</sequence>
<reference evidence="2" key="1">
    <citation type="submission" date="2020-10" db="EMBL/GenBank/DDBJ databases">
        <authorList>
            <person name="Gilroy R."/>
        </authorList>
    </citation>
    <scope>NUCLEOTIDE SEQUENCE</scope>
    <source>
        <strain evidence="2">B1-16210</strain>
    </source>
</reference>
<dbReference type="SUPFAM" id="SSF52540">
    <property type="entry name" value="P-loop containing nucleoside triphosphate hydrolases"/>
    <property type="match status" value="1"/>
</dbReference>
<evidence type="ECO:0000313" key="3">
    <source>
        <dbReference type="Proteomes" id="UP000721442"/>
    </source>
</evidence>
<evidence type="ECO:0000313" key="2">
    <source>
        <dbReference type="EMBL" id="MBO8407628.1"/>
    </source>
</evidence>
<feature type="domain" description="PD-(D/E)XK endonuclease-like" evidence="1">
    <location>
        <begin position="602"/>
        <end position="809"/>
    </location>
</feature>
<dbReference type="InterPro" id="IPR027417">
    <property type="entry name" value="P-loop_NTPase"/>
</dbReference>
<evidence type="ECO:0000259" key="1">
    <source>
        <dbReference type="Pfam" id="PF12705"/>
    </source>
</evidence>
<comment type="caution">
    <text evidence="2">The sequence shown here is derived from an EMBL/GenBank/DDBJ whole genome shotgun (WGS) entry which is preliminary data.</text>
</comment>
<dbReference type="Proteomes" id="UP000721442">
    <property type="component" value="Unassembled WGS sequence"/>
</dbReference>
<proteinExistence type="predicted"/>
<organism evidence="2 3">
    <name type="scientific">Candidatus Enterousia excrementavium</name>
    <dbReference type="NCBI Taxonomy" id="2840789"/>
    <lineage>
        <taxon>Bacteria</taxon>
        <taxon>Pseudomonadati</taxon>
        <taxon>Pseudomonadota</taxon>
        <taxon>Alphaproteobacteria</taxon>
        <taxon>Candidatus Enterousia</taxon>
    </lineage>
</organism>
<name>A0A940ICP8_9PROT</name>